<reference evidence="2 3" key="1">
    <citation type="journal article" date="2018" name="G3 (Bethesda)">
        <title>Phylogenetic and Phylogenomic Definition of Rhizopus Species.</title>
        <authorList>
            <person name="Gryganskyi A.P."/>
            <person name="Golan J."/>
            <person name="Dolatabadi S."/>
            <person name="Mondo S."/>
            <person name="Robb S."/>
            <person name="Idnurm A."/>
            <person name="Muszewska A."/>
            <person name="Steczkiewicz K."/>
            <person name="Masonjones S."/>
            <person name="Liao H.L."/>
            <person name="Gajdeczka M.T."/>
            <person name="Anike F."/>
            <person name="Vuek A."/>
            <person name="Anishchenko I.M."/>
            <person name="Voigt K."/>
            <person name="de Hoog G.S."/>
            <person name="Smith M.E."/>
            <person name="Heitman J."/>
            <person name="Vilgalys R."/>
            <person name="Stajich J.E."/>
        </authorList>
    </citation>
    <scope>NUCLEOTIDE SEQUENCE [LARGE SCALE GENOMIC DNA]</scope>
    <source>
        <strain evidence="2 3">LSU 92-RS-03</strain>
    </source>
</reference>
<dbReference type="Proteomes" id="UP000253551">
    <property type="component" value="Unassembled WGS sequence"/>
</dbReference>
<sequence>MLSPLIETKDFQKNQHSVDPSIVSKRPWPSCHLFQIPVMDRQNKEIQLSIEDNDIFKERSLKDFPKKSAEMDQIITMMRNHKVSDDMTEVPSSEFQFSFPLSEREEEVKYRKILPLPKRELKTTQKDMMSSAFTFSTEKTMPTLKNLTDTRNQPSLSKKIKNNGKTKFNFQFDEEKRTTHDILISDETKSVITSDLKPTRGKKKDKKVKKTEKNKPKKEGMIASGGFLSSDVTLFDNPISGDWICFFCQFDVLCYGLKQAKKKSSLQKKQKSYYLA</sequence>
<proteinExistence type="predicted"/>
<name>A0A367KJZ0_RHIST</name>
<feature type="compositionally biased region" description="Basic and acidic residues" evidence="1">
    <location>
        <begin position="211"/>
        <end position="220"/>
    </location>
</feature>
<gene>
    <name evidence="2" type="ORF">CU098_011056</name>
</gene>
<keyword evidence="3" id="KW-1185">Reference proteome</keyword>
<feature type="region of interest" description="Disordered" evidence="1">
    <location>
        <begin position="195"/>
        <end position="220"/>
    </location>
</feature>
<dbReference type="AlphaFoldDB" id="A0A367KJZ0"/>
<feature type="compositionally biased region" description="Basic residues" evidence="1">
    <location>
        <begin position="199"/>
        <end position="210"/>
    </location>
</feature>
<evidence type="ECO:0000313" key="2">
    <source>
        <dbReference type="EMBL" id="RCI02516.1"/>
    </source>
</evidence>
<comment type="caution">
    <text evidence="2">The sequence shown here is derived from an EMBL/GenBank/DDBJ whole genome shotgun (WGS) entry which is preliminary data.</text>
</comment>
<dbReference type="OrthoDB" id="2280645at2759"/>
<evidence type="ECO:0000256" key="1">
    <source>
        <dbReference type="SAM" id="MobiDB-lite"/>
    </source>
</evidence>
<evidence type="ECO:0000313" key="3">
    <source>
        <dbReference type="Proteomes" id="UP000253551"/>
    </source>
</evidence>
<dbReference type="EMBL" id="PJQM01001363">
    <property type="protein sequence ID" value="RCI02516.1"/>
    <property type="molecule type" value="Genomic_DNA"/>
</dbReference>
<accession>A0A367KJZ0</accession>
<protein>
    <submittedName>
        <fullName evidence="2">Uncharacterized protein</fullName>
    </submittedName>
</protein>
<organism evidence="2 3">
    <name type="scientific">Rhizopus stolonifer</name>
    <name type="common">Rhizopus nigricans</name>
    <dbReference type="NCBI Taxonomy" id="4846"/>
    <lineage>
        <taxon>Eukaryota</taxon>
        <taxon>Fungi</taxon>
        <taxon>Fungi incertae sedis</taxon>
        <taxon>Mucoromycota</taxon>
        <taxon>Mucoromycotina</taxon>
        <taxon>Mucoromycetes</taxon>
        <taxon>Mucorales</taxon>
        <taxon>Mucorineae</taxon>
        <taxon>Rhizopodaceae</taxon>
        <taxon>Rhizopus</taxon>
    </lineage>
</organism>